<dbReference type="AlphaFoldDB" id="A0A822D4M2"/>
<feature type="non-terminal residue" evidence="1">
    <location>
        <position position="1"/>
    </location>
</feature>
<dbReference type="EMBL" id="CAJOBR010054692">
    <property type="protein sequence ID" value="CAF5058849.1"/>
    <property type="molecule type" value="Genomic_DNA"/>
</dbReference>
<name>A0A822D4M2_9BILA</name>
<comment type="caution">
    <text evidence="1">The sequence shown here is derived from an EMBL/GenBank/DDBJ whole genome shotgun (WGS) entry which is preliminary data.</text>
</comment>
<dbReference type="Proteomes" id="UP000663848">
    <property type="component" value="Unassembled WGS sequence"/>
</dbReference>
<sequence length="96" mass="10768">PRSPASQESRITPLFGTETRTVELIKPLMNDICEKMSDVVIQSPSIDQKSPEEILYVQPTIIYEPPQAPSIEHQTILPVVKSKPSDSIQQEIINVE</sequence>
<evidence type="ECO:0000313" key="2">
    <source>
        <dbReference type="Proteomes" id="UP000663848"/>
    </source>
</evidence>
<gene>
    <name evidence="1" type="ORF">QYT958_LOCUS42518</name>
</gene>
<feature type="non-terminal residue" evidence="1">
    <location>
        <position position="96"/>
    </location>
</feature>
<protein>
    <submittedName>
        <fullName evidence="1">Uncharacterized protein</fullName>
    </submittedName>
</protein>
<evidence type="ECO:0000313" key="1">
    <source>
        <dbReference type="EMBL" id="CAF5058849.1"/>
    </source>
</evidence>
<reference evidence="1" key="1">
    <citation type="submission" date="2021-02" db="EMBL/GenBank/DDBJ databases">
        <authorList>
            <person name="Nowell W R."/>
        </authorList>
    </citation>
    <scope>NUCLEOTIDE SEQUENCE</scope>
</reference>
<accession>A0A822D4M2</accession>
<proteinExistence type="predicted"/>
<organism evidence="1 2">
    <name type="scientific">Rotaria socialis</name>
    <dbReference type="NCBI Taxonomy" id="392032"/>
    <lineage>
        <taxon>Eukaryota</taxon>
        <taxon>Metazoa</taxon>
        <taxon>Spiralia</taxon>
        <taxon>Gnathifera</taxon>
        <taxon>Rotifera</taxon>
        <taxon>Eurotatoria</taxon>
        <taxon>Bdelloidea</taxon>
        <taxon>Philodinida</taxon>
        <taxon>Philodinidae</taxon>
        <taxon>Rotaria</taxon>
    </lineage>
</organism>